<comment type="similarity">
    <text evidence="1">Belongs to the ParA family.</text>
</comment>
<dbReference type="FunFam" id="3.40.50.300:FF:000285">
    <property type="entry name" value="Sporulation initiation inhibitor Soj"/>
    <property type="match status" value="1"/>
</dbReference>
<dbReference type="PANTHER" id="PTHR13696:SF52">
    <property type="entry name" value="PARA FAMILY PROTEIN CT_582"/>
    <property type="match status" value="1"/>
</dbReference>
<evidence type="ECO:0000259" key="5">
    <source>
        <dbReference type="Pfam" id="PF13614"/>
    </source>
</evidence>
<dbReference type="RefSeq" id="WP_177714636.1">
    <property type="nucleotide sequence ID" value="NZ_JACRSQ010000018.1"/>
</dbReference>
<keyword evidence="7" id="KW-1185">Reference proteome</keyword>
<organism evidence="6 7">
    <name type="scientific">Bianquea renquensis</name>
    <dbReference type="NCBI Taxonomy" id="2763661"/>
    <lineage>
        <taxon>Bacteria</taxon>
        <taxon>Bacillati</taxon>
        <taxon>Bacillota</taxon>
        <taxon>Clostridia</taxon>
        <taxon>Eubacteriales</taxon>
        <taxon>Bianqueaceae</taxon>
        <taxon>Bianquea</taxon>
    </lineage>
</organism>
<dbReference type="InterPro" id="IPR025669">
    <property type="entry name" value="AAA_dom"/>
</dbReference>
<name>A0A926DS60_9FIRM</name>
<evidence type="ECO:0000256" key="2">
    <source>
        <dbReference type="ARBA" id="ARBA00049360"/>
    </source>
</evidence>
<evidence type="ECO:0000256" key="4">
    <source>
        <dbReference type="ARBA" id="ARBA00071824"/>
    </source>
</evidence>
<dbReference type="Proteomes" id="UP000657006">
    <property type="component" value="Unassembled WGS sequence"/>
</dbReference>
<dbReference type="SUPFAM" id="SSF52540">
    <property type="entry name" value="P-loop containing nucleoside triphosphate hydrolases"/>
    <property type="match status" value="1"/>
</dbReference>
<dbReference type="InterPro" id="IPR027417">
    <property type="entry name" value="P-loop_NTPase"/>
</dbReference>
<dbReference type="InterPro" id="IPR050678">
    <property type="entry name" value="DNA_Partitioning_ATPase"/>
</dbReference>
<dbReference type="EMBL" id="JACRSQ010000018">
    <property type="protein sequence ID" value="MBC8544270.1"/>
    <property type="molecule type" value="Genomic_DNA"/>
</dbReference>
<accession>A0A926DS60</accession>
<dbReference type="PANTHER" id="PTHR13696">
    <property type="entry name" value="P-LOOP CONTAINING NUCLEOSIDE TRIPHOSPHATE HYDROLASE"/>
    <property type="match status" value="1"/>
</dbReference>
<feature type="domain" description="AAA" evidence="5">
    <location>
        <begin position="3"/>
        <end position="178"/>
    </location>
</feature>
<reference evidence="6" key="1">
    <citation type="submission" date="2020-08" db="EMBL/GenBank/DDBJ databases">
        <title>Genome public.</title>
        <authorList>
            <person name="Liu C."/>
            <person name="Sun Q."/>
        </authorList>
    </citation>
    <scope>NUCLEOTIDE SEQUENCE</scope>
    <source>
        <strain evidence="6">NSJ-32</strain>
    </source>
</reference>
<dbReference type="Gene3D" id="3.40.50.300">
    <property type="entry name" value="P-loop containing nucleotide triphosphate hydrolases"/>
    <property type="match status" value="1"/>
</dbReference>
<dbReference type="Pfam" id="PF13614">
    <property type="entry name" value="AAA_31"/>
    <property type="match status" value="1"/>
</dbReference>
<sequence length="257" mass="28390">MGKIVAVANQKGGVGKTTTTVNLAACLADKDKAILVVDMDPQGNASSGFGINKDTLEKTSYELLLGDAELTECKINLPEFKLEIIPASMDLAGAEVELIGINRREFLLANHLKKVKEYYDFILIDCPPSLNMLTINAFCAADSVLVPIQCEFYALEGLSQLINTINLVKKRLNPAVEIEGILFTMYDNRTNLSNQVVEEVRGYMPSKTYNTIIPRNVRLGEAPSYGQPIIYYDDRSKGAESYRSLAAEFLEHNGRLS</sequence>
<dbReference type="AlphaFoldDB" id="A0A926DS60"/>
<proteinExistence type="inferred from homology"/>
<comment type="subunit">
    <text evidence="3">Dimerizes in the presence of ATP but not ADP; ATP-binding is required for double-stranded (ds)DNA-binding. Interacts with DnaA.</text>
</comment>
<comment type="caution">
    <text evidence="6">The sequence shown here is derived from an EMBL/GenBank/DDBJ whole genome shotgun (WGS) entry which is preliminary data.</text>
</comment>
<comment type="catalytic activity">
    <reaction evidence="2">
        <text>ATP + H2O = ADP + phosphate + H(+)</text>
        <dbReference type="Rhea" id="RHEA:13065"/>
        <dbReference type="ChEBI" id="CHEBI:15377"/>
        <dbReference type="ChEBI" id="CHEBI:15378"/>
        <dbReference type="ChEBI" id="CHEBI:30616"/>
        <dbReference type="ChEBI" id="CHEBI:43474"/>
        <dbReference type="ChEBI" id="CHEBI:456216"/>
    </reaction>
</comment>
<dbReference type="PIRSF" id="PIRSF009320">
    <property type="entry name" value="Nuc_binding_HP_1000"/>
    <property type="match status" value="1"/>
</dbReference>
<evidence type="ECO:0000256" key="1">
    <source>
        <dbReference type="ARBA" id="ARBA00006976"/>
    </source>
</evidence>
<dbReference type="CDD" id="cd02042">
    <property type="entry name" value="ParAB_family"/>
    <property type="match status" value="1"/>
</dbReference>
<evidence type="ECO:0000313" key="7">
    <source>
        <dbReference type="Proteomes" id="UP000657006"/>
    </source>
</evidence>
<evidence type="ECO:0000313" key="6">
    <source>
        <dbReference type="EMBL" id="MBC8544270.1"/>
    </source>
</evidence>
<protein>
    <recommendedName>
        <fullName evidence="4">Sporulation initiation inhibitor protein Soj</fullName>
    </recommendedName>
</protein>
<evidence type="ECO:0000256" key="3">
    <source>
        <dbReference type="ARBA" id="ARBA00062323"/>
    </source>
</evidence>
<gene>
    <name evidence="6" type="ORF">H8730_12045</name>
</gene>